<dbReference type="EMBL" id="KM017071">
    <property type="protein sequence ID" value="AJW29539.1"/>
    <property type="molecule type" value="Genomic_DNA"/>
</dbReference>
<evidence type="ECO:0008006" key="3">
    <source>
        <dbReference type="Google" id="ProtNLM"/>
    </source>
</evidence>
<proteinExistence type="predicted"/>
<name>A0A0D4ZZH9_9SPHN</name>
<gene>
    <name evidence="2" type="ORF">pJE1_117</name>
</gene>
<accession>A0A0D4ZZH9</accession>
<geneLocation type="plasmid" evidence="2">
    <name>pJE1</name>
</geneLocation>
<sequence>MSGEVSAPNEPPFTSSAATLAVKPGGPEKGAGFDAERFCRRYLNEGHNGLMGIRYRASGLDWTELTMDLKPMHCQSDGIVADGAIITLVDMAATVAVWVRLGRFAPHATIDLRLDTFAEPPSEGAVTAHASCCPISGDVACVVGAARSRDGRSFAQFAATYKLLPQ</sequence>
<dbReference type="SUPFAM" id="SSF54637">
    <property type="entry name" value="Thioesterase/thiol ester dehydrase-isomerase"/>
    <property type="match status" value="1"/>
</dbReference>
<evidence type="ECO:0000313" key="2">
    <source>
        <dbReference type="EMBL" id="AJW29539.1"/>
    </source>
</evidence>
<dbReference type="InterPro" id="IPR029069">
    <property type="entry name" value="HotDog_dom_sf"/>
</dbReference>
<dbReference type="AlphaFoldDB" id="A0A0D4ZZH9"/>
<keyword evidence="2" id="KW-0614">Plasmid</keyword>
<evidence type="ECO:0000256" key="1">
    <source>
        <dbReference type="SAM" id="MobiDB-lite"/>
    </source>
</evidence>
<dbReference type="Gene3D" id="3.10.129.10">
    <property type="entry name" value="Hotdog Thioesterase"/>
    <property type="match status" value="1"/>
</dbReference>
<dbReference type="CDD" id="cd03443">
    <property type="entry name" value="PaaI_thioesterase"/>
    <property type="match status" value="1"/>
</dbReference>
<organism evidence="2">
    <name type="scientific">Sphingomonas sp. JE1</name>
    <dbReference type="NCBI Taxonomy" id="1628059"/>
    <lineage>
        <taxon>Bacteria</taxon>
        <taxon>Pseudomonadati</taxon>
        <taxon>Pseudomonadota</taxon>
        <taxon>Alphaproteobacteria</taxon>
        <taxon>Sphingomonadales</taxon>
        <taxon>Sphingomonadaceae</taxon>
        <taxon>Sphingomonas</taxon>
    </lineage>
</organism>
<protein>
    <recommendedName>
        <fullName evidence="3">Thioesterase domain-containing protein</fullName>
    </recommendedName>
</protein>
<dbReference type="RefSeq" id="WP_173276909.1">
    <property type="nucleotide sequence ID" value="NZ_KM017071.1"/>
</dbReference>
<feature type="region of interest" description="Disordered" evidence="1">
    <location>
        <begin position="1"/>
        <end position="26"/>
    </location>
</feature>
<reference evidence="2" key="1">
    <citation type="submission" date="2014-06" db="EMBL/GenBank/DDBJ databases">
        <title>Molecular and ecological studies on carbamate pesticide degrading bacteria isolated from agricultural soils.</title>
        <authorList>
            <person name="Kim D.-U."/>
            <person name="Ka J.-O."/>
        </authorList>
    </citation>
    <scope>NUCLEOTIDE SEQUENCE</scope>
    <source>
        <strain evidence="2">JE1</strain>
        <plasmid evidence="2">pJE1</plasmid>
    </source>
</reference>